<comment type="caution">
    <text evidence="1">The sequence shown here is derived from an EMBL/GenBank/DDBJ whole genome shotgun (WGS) entry which is preliminary data.</text>
</comment>
<gene>
    <name evidence="1" type="ORF">GCM10010449_06440</name>
</gene>
<dbReference type="EMBL" id="BAAAUG010000013">
    <property type="protein sequence ID" value="GAA3085421.1"/>
    <property type="molecule type" value="Genomic_DNA"/>
</dbReference>
<proteinExistence type="predicted"/>
<accession>A0ABP6MBG3</accession>
<sequence>MSSCGLEAGFGITAQPQQGGGKGQFDSACIWMALPLGQTVVELGGVLRLGQGLFVAGLAVQAACQPEPQDQGRPVGCVMGGPRPRGRAYLPREVICWARSERSFRVSQ</sequence>
<dbReference type="Proteomes" id="UP001501637">
    <property type="component" value="Unassembled WGS sequence"/>
</dbReference>
<protein>
    <submittedName>
        <fullName evidence="1">Uncharacterized protein</fullName>
    </submittedName>
</protein>
<reference evidence="2" key="1">
    <citation type="journal article" date="2019" name="Int. J. Syst. Evol. Microbiol.">
        <title>The Global Catalogue of Microorganisms (GCM) 10K type strain sequencing project: providing services to taxonomists for standard genome sequencing and annotation.</title>
        <authorList>
            <consortium name="The Broad Institute Genomics Platform"/>
            <consortium name="The Broad Institute Genome Sequencing Center for Infectious Disease"/>
            <person name="Wu L."/>
            <person name="Ma J."/>
        </authorList>
    </citation>
    <scope>NUCLEOTIDE SEQUENCE [LARGE SCALE GENOMIC DNA]</scope>
    <source>
        <strain evidence="2">JCM 9092</strain>
    </source>
</reference>
<evidence type="ECO:0000313" key="2">
    <source>
        <dbReference type="Proteomes" id="UP001501637"/>
    </source>
</evidence>
<name>A0ABP6MBG3_9ACTN</name>
<keyword evidence="2" id="KW-1185">Reference proteome</keyword>
<evidence type="ECO:0000313" key="1">
    <source>
        <dbReference type="EMBL" id="GAA3085421.1"/>
    </source>
</evidence>
<organism evidence="1 2">
    <name type="scientific">Streptomyces rectiviolaceus</name>
    <dbReference type="NCBI Taxonomy" id="332591"/>
    <lineage>
        <taxon>Bacteria</taxon>
        <taxon>Bacillati</taxon>
        <taxon>Actinomycetota</taxon>
        <taxon>Actinomycetes</taxon>
        <taxon>Kitasatosporales</taxon>
        <taxon>Streptomycetaceae</taxon>
        <taxon>Streptomyces</taxon>
    </lineage>
</organism>